<dbReference type="OrthoDB" id="9805821at2"/>
<comment type="catalytic activity">
    <reaction evidence="1">
        <text>Hydrolysis of terminal non-reducing N-acetyl-D-hexosamine residues in N-acetyl-beta-D-hexosaminides.</text>
        <dbReference type="EC" id="3.2.1.52"/>
    </reaction>
</comment>
<evidence type="ECO:0000256" key="3">
    <source>
        <dbReference type="ARBA" id="ARBA00012663"/>
    </source>
</evidence>
<dbReference type="Gene3D" id="3.20.20.300">
    <property type="entry name" value="Glycoside hydrolase, family 3, N-terminal domain"/>
    <property type="match status" value="1"/>
</dbReference>
<dbReference type="InterPro" id="IPR017853">
    <property type="entry name" value="GH"/>
</dbReference>
<dbReference type="Pfam" id="PF00933">
    <property type="entry name" value="Glyco_hydro_3"/>
    <property type="match status" value="1"/>
</dbReference>
<sequence>MRSTISSLDLTARPFHLAPADCAWVEDTVSSLSTEEKVGQLLCLYLRTDDVPLWWTELAGHGIFPGGVLVLPRSSAQATRDVAELQRLSPIPMLVAANLESGSVNFLLDTEAFAHPMQIAATGDVRDAVTLARHCARIAHQVGINWAFAPVIDIAMNPGNPITNTRTFGEDPDTVALLGAAYIRELESQLIATSPKHFPGDGVDDRDQHLVTTNNDLDAPRWRATFGAAYRTAIEAGARTIMAAHIRQPALTRELLPGIAPEHIQPATLAPELLGDVLRGELGFNGMIVSDNSAMTGFTAVRPRDVGFPAAVAAGVDMMLGSVTVNGDFQILLRAVHSGVISPDRLDDAVRRVLATKASLGLHRPASRSEVRRAADFTPHEAELRDAELRDDIARRSITLVKDTQRLLPLDPSRHRRALVIVLGDEPTFYDPSGPFAPQFVEGLEARGLQVDVSRVPSNGSDIPAAERLHETYDVCLYFANVRHIGNSNSIRIAWTPWQGLDAPRHVASLPTALVSIADPYLLQDVPMIRTAINAYTPTPSSVEAVLAVLFGEAEPVGRSPVDPFAGRWDAAL</sequence>
<dbReference type="Gene3D" id="3.40.50.1700">
    <property type="entry name" value="Glycoside hydrolase family 3 C-terminal domain"/>
    <property type="match status" value="1"/>
</dbReference>
<feature type="domain" description="Glycoside hydrolase family 3 N-terminal" evidence="6">
    <location>
        <begin position="35"/>
        <end position="354"/>
    </location>
</feature>
<dbReference type="EMBL" id="SRRO01000001">
    <property type="protein sequence ID" value="TGN65129.1"/>
    <property type="molecule type" value="Genomic_DNA"/>
</dbReference>
<dbReference type="RefSeq" id="WP_135839632.1">
    <property type="nucleotide sequence ID" value="NZ_SRRO01000001.1"/>
</dbReference>
<dbReference type="InterPro" id="IPR019800">
    <property type="entry name" value="Glyco_hydro_3_AS"/>
</dbReference>
<dbReference type="GO" id="GO:0004563">
    <property type="term" value="F:beta-N-acetylhexosaminidase activity"/>
    <property type="evidence" value="ECO:0007669"/>
    <property type="project" value="UniProtKB-EC"/>
</dbReference>
<dbReference type="GO" id="GO:0005975">
    <property type="term" value="P:carbohydrate metabolic process"/>
    <property type="evidence" value="ECO:0007669"/>
    <property type="project" value="InterPro"/>
</dbReference>
<comment type="similarity">
    <text evidence="2">Belongs to the glycosyl hydrolase 3 family.</text>
</comment>
<proteinExistence type="inferred from homology"/>
<dbReference type="PROSITE" id="PS00775">
    <property type="entry name" value="GLYCOSYL_HYDROL_F3"/>
    <property type="match status" value="1"/>
</dbReference>
<dbReference type="SUPFAM" id="SSF51445">
    <property type="entry name" value="(Trans)glycosidases"/>
    <property type="match status" value="1"/>
</dbReference>
<evidence type="ECO:0000313" key="8">
    <source>
        <dbReference type="Proteomes" id="UP000297496"/>
    </source>
</evidence>
<dbReference type="Proteomes" id="UP000297496">
    <property type="component" value="Unassembled WGS sequence"/>
</dbReference>
<name>A0A4Z1CML9_9ACTN</name>
<keyword evidence="4 7" id="KW-0378">Hydrolase</keyword>
<evidence type="ECO:0000256" key="1">
    <source>
        <dbReference type="ARBA" id="ARBA00001231"/>
    </source>
</evidence>
<keyword evidence="5" id="KW-0326">Glycosidase</keyword>
<evidence type="ECO:0000256" key="2">
    <source>
        <dbReference type="ARBA" id="ARBA00005336"/>
    </source>
</evidence>
<evidence type="ECO:0000259" key="6">
    <source>
        <dbReference type="Pfam" id="PF00933"/>
    </source>
</evidence>
<dbReference type="InterPro" id="IPR036962">
    <property type="entry name" value="Glyco_hydro_3_N_sf"/>
</dbReference>
<keyword evidence="8" id="KW-1185">Reference proteome</keyword>
<dbReference type="GO" id="GO:0009254">
    <property type="term" value="P:peptidoglycan turnover"/>
    <property type="evidence" value="ECO:0007669"/>
    <property type="project" value="TreeGrafter"/>
</dbReference>
<protein>
    <recommendedName>
        <fullName evidence="3">beta-N-acetylhexosaminidase</fullName>
        <ecNumber evidence="3">3.2.1.52</ecNumber>
    </recommendedName>
</protein>
<dbReference type="InterPro" id="IPR036881">
    <property type="entry name" value="Glyco_hydro_3_C_sf"/>
</dbReference>
<organism evidence="7 8">
    <name type="scientific">Nocardioides eburneiflavus</name>
    <dbReference type="NCBI Taxonomy" id="2518372"/>
    <lineage>
        <taxon>Bacteria</taxon>
        <taxon>Bacillati</taxon>
        <taxon>Actinomycetota</taxon>
        <taxon>Actinomycetes</taxon>
        <taxon>Propionibacteriales</taxon>
        <taxon>Nocardioidaceae</taxon>
        <taxon>Nocardioides</taxon>
    </lineage>
</organism>
<evidence type="ECO:0000256" key="4">
    <source>
        <dbReference type="ARBA" id="ARBA00022801"/>
    </source>
</evidence>
<dbReference type="AlphaFoldDB" id="A0A4Z1CML9"/>
<gene>
    <name evidence="7" type="ORF">EXE59_15045</name>
</gene>
<dbReference type="PANTHER" id="PTHR30480:SF13">
    <property type="entry name" value="BETA-HEXOSAMINIDASE"/>
    <property type="match status" value="1"/>
</dbReference>
<evidence type="ECO:0000256" key="5">
    <source>
        <dbReference type="ARBA" id="ARBA00023295"/>
    </source>
</evidence>
<dbReference type="EC" id="3.2.1.52" evidence="3"/>
<evidence type="ECO:0000313" key="7">
    <source>
        <dbReference type="EMBL" id="TGN65129.1"/>
    </source>
</evidence>
<dbReference type="SUPFAM" id="SSF52279">
    <property type="entry name" value="Beta-D-glucan exohydrolase, C-terminal domain"/>
    <property type="match status" value="1"/>
</dbReference>
<dbReference type="InterPro" id="IPR050226">
    <property type="entry name" value="NagZ_Beta-hexosaminidase"/>
</dbReference>
<reference evidence="7 8" key="1">
    <citation type="submission" date="2019-04" db="EMBL/GenBank/DDBJ databases">
        <title>Three New Species of Nocardioides, Nocardioides euryhalodurans sp. nov., Nocardioides seonyuensis sp. nov. and Nocardioides eburneoflavus sp. nov. Isolated from Soil.</title>
        <authorList>
            <person name="Roh S.G."/>
            <person name="Lee C."/>
            <person name="Kim M.-K."/>
            <person name="Kim S.B."/>
        </authorList>
    </citation>
    <scope>NUCLEOTIDE SEQUENCE [LARGE SCALE GENOMIC DNA]</scope>
    <source>
        <strain evidence="7 8">MMS17-SY213</strain>
    </source>
</reference>
<accession>A0A4Z1CML9</accession>
<dbReference type="PANTHER" id="PTHR30480">
    <property type="entry name" value="BETA-HEXOSAMINIDASE-RELATED"/>
    <property type="match status" value="1"/>
</dbReference>
<dbReference type="InterPro" id="IPR001764">
    <property type="entry name" value="Glyco_hydro_3_N"/>
</dbReference>
<comment type="caution">
    <text evidence="7">The sequence shown here is derived from an EMBL/GenBank/DDBJ whole genome shotgun (WGS) entry which is preliminary data.</text>
</comment>